<dbReference type="PANTHER" id="PTHR46797:SF1">
    <property type="entry name" value="METHYLPHOSPHONATE SYNTHASE"/>
    <property type="match status" value="1"/>
</dbReference>
<sequence length="69" mass="7876">MQFRGSIVKKVRKEKGFKQSHLAELLGMSQSYLSKIENDRVSMSVTDLGRISTVLDCEVGRFFIAKKRP</sequence>
<evidence type="ECO:0000259" key="2">
    <source>
        <dbReference type="PROSITE" id="PS50943"/>
    </source>
</evidence>
<dbReference type="PROSITE" id="PS50943">
    <property type="entry name" value="HTH_CROC1"/>
    <property type="match status" value="1"/>
</dbReference>
<dbReference type="Pfam" id="PF01381">
    <property type="entry name" value="HTH_3"/>
    <property type="match status" value="1"/>
</dbReference>
<accession>A0ABT6YAC1</accession>
<gene>
    <name evidence="3" type="ORF">QM524_14370</name>
</gene>
<dbReference type="RefSeq" id="WP_095166202.1">
    <property type="nucleotide sequence ID" value="NZ_JASHIF010000011.1"/>
</dbReference>
<proteinExistence type="predicted"/>
<dbReference type="Proteomes" id="UP001236507">
    <property type="component" value="Unassembled WGS sequence"/>
</dbReference>
<dbReference type="InterPro" id="IPR050807">
    <property type="entry name" value="TransReg_Diox_bact_type"/>
</dbReference>
<dbReference type="SUPFAM" id="SSF47413">
    <property type="entry name" value="lambda repressor-like DNA-binding domains"/>
    <property type="match status" value="1"/>
</dbReference>
<dbReference type="EMBL" id="JASHIF010000011">
    <property type="protein sequence ID" value="MDI9860394.1"/>
    <property type="molecule type" value="Genomic_DNA"/>
</dbReference>
<dbReference type="CDD" id="cd00093">
    <property type="entry name" value="HTH_XRE"/>
    <property type="match status" value="1"/>
</dbReference>
<name>A0ABT6YAC1_9BACT</name>
<reference evidence="3 4" key="1">
    <citation type="submission" date="2023-05" db="EMBL/GenBank/DDBJ databases">
        <title>Novel species of genus Flectobacillus isolated from stream in China.</title>
        <authorList>
            <person name="Lu H."/>
        </authorList>
    </citation>
    <scope>NUCLEOTIDE SEQUENCE [LARGE SCALE GENOMIC DNA]</scope>
    <source>
        <strain evidence="3 4">KCTC 42575</strain>
    </source>
</reference>
<keyword evidence="4" id="KW-1185">Reference proteome</keyword>
<keyword evidence="1" id="KW-0238">DNA-binding</keyword>
<dbReference type="InterPro" id="IPR001387">
    <property type="entry name" value="Cro/C1-type_HTH"/>
</dbReference>
<evidence type="ECO:0000313" key="4">
    <source>
        <dbReference type="Proteomes" id="UP001236507"/>
    </source>
</evidence>
<feature type="domain" description="HTH cro/C1-type" evidence="2">
    <location>
        <begin position="8"/>
        <end position="62"/>
    </location>
</feature>
<dbReference type="SMART" id="SM00530">
    <property type="entry name" value="HTH_XRE"/>
    <property type="match status" value="1"/>
</dbReference>
<evidence type="ECO:0000256" key="1">
    <source>
        <dbReference type="ARBA" id="ARBA00023125"/>
    </source>
</evidence>
<dbReference type="PANTHER" id="PTHR46797">
    <property type="entry name" value="HTH-TYPE TRANSCRIPTIONAL REGULATOR"/>
    <property type="match status" value="1"/>
</dbReference>
<comment type="caution">
    <text evidence="3">The sequence shown here is derived from an EMBL/GenBank/DDBJ whole genome shotgun (WGS) entry which is preliminary data.</text>
</comment>
<dbReference type="Gene3D" id="1.10.260.40">
    <property type="entry name" value="lambda repressor-like DNA-binding domains"/>
    <property type="match status" value="1"/>
</dbReference>
<protein>
    <submittedName>
        <fullName evidence="3">Helix-turn-helix transcriptional regulator</fullName>
    </submittedName>
</protein>
<dbReference type="InterPro" id="IPR010982">
    <property type="entry name" value="Lambda_DNA-bd_dom_sf"/>
</dbReference>
<evidence type="ECO:0000313" key="3">
    <source>
        <dbReference type="EMBL" id="MDI9860394.1"/>
    </source>
</evidence>
<organism evidence="3 4">
    <name type="scientific">Flectobacillus roseus</name>
    <dbReference type="NCBI Taxonomy" id="502259"/>
    <lineage>
        <taxon>Bacteria</taxon>
        <taxon>Pseudomonadati</taxon>
        <taxon>Bacteroidota</taxon>
        <taxon>Cytophagia</taxon>
        <taxon>Cytophagales</taxon>
        <taxon>Flectobacillaceae</taxon>
        <taxon>Flectobacillus</taxon>
    </lineage>
</organism>